<keyword evidence="4 10" id="KW-0812">Transmembrane</keyword>
<keyword evidence="8 12" id="KW-0675">Receptor</keyword>
<dbReference type="PROSITE" id="PS50262">
    <property type="entry name" value="G_PROTEIN_RECEP_F1_2"/>
    <property type="match status" value="1"/>
</dbReference>
<dbReference type="InterPro" id="IPR001681">
    <property type="entry name" value="Neurokn_rcpt"/>
</dbReference>
<dbReference type="Pfam" id="PF00001">
    <property type="entry name" value="7tm_1"/>
    <property type="match status" value="1"/>
</dbReference>
<dbReference type="GO" id="GO:0005886">
    <property type="term" value="C:plasma membrane"/>
    <property type="evidence" value="ECO:0007669"/>
    <property type="project" value="UniProtKB-SubCell"/>
</dbReference>
<evidence type="ECO:0000256" key="7">
    <source>
        <dbReference type="ARBA" id="ARBA00023136"/>
    </source>
</evidence>
<sequence length="136" mass="14961">YIVVLHPLRPRISKKTSTVIVISIWILASLIALPALVNSEAVSFTYPEGDTRSVCIMVWSDGYAGGSRLDNIYNIVLFVVKYLLPMITMTIIYIIMARVLCVSKTIGEMSSAQRAAITAKQRVVPTLITVTVVFGI</sequence>
<evidence type="ECO:0000256" key="9">
    <source>
        <dbReference type="ARBA" id="ARBA00023224"/>
    </source>
</evidence>
<evidence type="ECO:0000256" key="5">
    <source>
        <dbReference type="ARBA" id="ARBA00022989"/>
    </source>
</evidence>
<dbReference type="EMBL" id="NCKV01028850">
    <property type="protein sequence ID" value="RWS19214.1"/>
    <property type="molecule type" value="Genomic_DNA"/>
</dbReference>
<dbReference type="InterPro" id="IPR017452">
    <property type="entry name" value="GPCR_Rhodpsn_7TM"/>
</dbReference>
<evidence type="ECO:0000256" key="2">
    <source>
        <dbReference type="ARBA" id="ARBA00010663"/>
    </source>
</evidence>
<keyword evidence="7 10" id="KW-0472">Membrane</keyword>
<organism evidence="12 13">
    <name type="scientific">Leptotrombidium deliense</name>
    <dbReference type="NCBI Taxonomy" id="299467"/>
    <lineage>
        <taxon>Eukaryota</taxon>
        <taxon>Metazoa</taxon>
        <taxon>Ecdysozoa</taxon>
        <taxon>Arthropoda</taxon>
        <taxon>Chelicerata</taxon>
        <taxon>Arachnida</taxon>
        <taxon>Acari</taxon>
        <taxon>Acariformes</taxon>
        <taxon>Trombidiformes</taxon>
        <taxon>Prostigmata</taxon>
        <taxon>Anystina</taxon>
        <taxon>Parasitengona</taxon>
        <taxon>Trombiculoidea</taxon>
        <taxon>Trombiculidae</taxon>
        <taxon>Leptotrombidium</taxon>
    </lineage>
</organism>
<comment type="subcellular location">
    <subcellularLocation>
        <location evidence="1">Cell membrane</location>
        <topology evidence="1">Multi-pass membrane protein</topology>
    </subcellularLocation>
</comment>
<evidence type="ECO:0000313" key="12">
    <source>
        <dbReference type="EMBL" id="RWS19214.1"/>
    </source>
</evidence>
<dbReference type="GO" id="GO:0004995">
    <property type="term" value="F:tachykinin receptor activity"/>
    <property type="evidence" value="ECO:0007669"/>
    <property type="project" value="InterPro"/>
</dbReference>
<feature type="domain" description="G-protein coupled receptors family 1 profile" evidence="11">
    <location>
        <begin position="1"/>
        <end position="136"/>
    </location>
</feature>
<dbReference type="PANTHER" id="PTHR46925">
    <property type="entry name" value="G-PROTEIN COUPLED RECEPTOR TKR-1-RELATED"/>
    <property type="match status" value="1"/>
</dbReference>
<feature type="transmembrane region" description="Helical" evidence="10">
    <location>
        <begin position="72"/>
        <end position="95"/>
    </location>
</feature>
<feature type="non-terminal residue" evidence="12">
    <location>
        <position position="136"/>
    </location>
</feature>
<comment type="caution">
    <text evidence="12">The sequence shown here is derived from an EMBL/GenBank/DDBJ whole genome shotgun (WGS) entry which is preliminary data.</text>
</comment>
<keyword evidence="13" id="KW-1185">Reference proteome</keyword>
<dbReference type="PRINTS" id="PR00237">
    <property type="entry name" value="GPCRRHODOPSN"/>
</dbReference>
<dbReference type="VEuPathDB" id="VectorBase:LDEU012826"/>
<evidence type="ECO:0000256" key="8">
    <source>
        <dbReference type="ARBA" id="ARBA00023170"/>
    </source>
</evidence>
<evidence type="ECO:0000256" key="1">
    <source>
        <dbReference type="ARBA" id="ARBA00004651"/>
    </source>
</evidence>
<protein>
    <submittedName>
        <fullName evidence="12">Tachykinin-like peptides receptor 99D</fullName>
    </submittedName>
</protein>
<evidence type="ECO:0000313" key="13">
    <source>
        <dbReference type="Proteomes" id="UP000288716"/>
    </source>
</evidence>
<evidence type="ECO:0000256" key="3">
    <source>
        <dbReference type="ARBA" id="ARBA00022475"/>
    </source>
</evidence>
<dbReference type="Gene3D" id="1.20.1070.10">
    <property type="entry name" value="Rhodopsin 7-helix transmembrane proteins"/>
    <property type="match status" value="1"/>
</dbReference>
<evidence type="ECO:0000256" key="6">
    <source>
        <dbReference type="ARBA" id="ARBA00023040"/>
    </source>
</evidence>
<dbReference type="AlphaFoldDB" id="A0A443RVH9"/>
<dbReference type="OrthoDB" id="5981855at2759"/>
<comment type="similarity">
    <text evidence="2">Belongs to the G-protein coupled receptor 1 family.</text>
</comment>
<reference evidence="12 13" key="1">
    <citation type="journal article" date="2018" name="Gigascience">
        <title>Genomes of trombidid mites reveal novel predicted allergens and laterally-transferred genes associated with secondary metabolism.</title>
        <authorList>
            <person name="Dong X."/>
            <person name="Chaisiri K."/>
            <person name="Xia D."/>
            <person name="Armstrong S.D."/>
            <person name="Fang Y."/>
            <person name="Donnelly M.J."/>
            <person name="Kadowaki T."/>
            <person name="McGarry J.W."/>
            <person name="Darby A.C."/>
            <person name="Makepeace B.L."/>
        </authorList>
    </citation>
    <scope>NUCLEOTIDE SEQUENCE [LARGE SCALE GENOMIC DNA]</scope>
    <source>
        <strain evidence="12">UoL-UT</strain>
    </source>
</reference>
<accession>A0A443RVH9</accession>
<dbReference type="Proteomes" id="UP000288716">
    <property type="component" value="Unassembled WGS sequence"/>
</dbReference>
<feature type="transmembrane region" description="Helical" evidence="10">
    <location>
        <begin position="18"/>
        <end position="37"/>
    </location>
</feature>
<dbReference type="SUPFAM" id="SSF81321">
    <property type="entry name" value="Family A G protein-coupled receptor-like"/>
    <property type="match status" value="1"/>
</dbReference>
<dbReference type="InterPro" id="IPR000276">
    <property type="entry name" value="GPCR_Rhodpsn"/>
</dbReference>
<keyword evidence="6" id="KW-0297">G-protein coupled receptor</keyword>
<name>A0A443RVH9_9ACAR</name>
<proteinExistence type="inferred from homology"/>
<dbReference type="PANTHER" id="PTHR46925:SF2">
    <property type="entry name" value="G-PROTEIN COUPLED RECEPTOR TKR-1-RELATED"/>
    <property type="match status" value="1"/>
</dbReference>
<evidence type="ECO:0000256" key="10">
    <source>
        <dbReference type="SAM" id="Phobius"/>
    </source>
</evidence>
<keyword evidence="9" id="KW-0807">Transducer</keyword>
<evidence type="ECO:0000256" key="4">
    <source>
        <dbReference type="ARBA" id="ARBA00022692"/>
    </source>
</evidence>
<evidence type="ECO:0000259" key="11">
    <source>
        <dbReference type="PROSITE" id="PS50262"/>
    </source>
</evidence>
<keyword evidence="5 10" id="KW-1133">Transmembrane helix</keyword>
<feature type="non-terminal residue" evidence="12">
    <location>
        <position position="1"/>
    </location>
</feature>
<gene>
    <name evidence="12" type="ORF">B4U80_00195</name>
</gene>
<dbReference type="STRING" id="299467.A0A443RVH9"/>
<keyword evidence="3" id="KW-1003">Cell membrane</keyword>